<evidence type="ECO:0000313" key="4">
    <source>
        <dbReference type="EMBL" id="CAE0133775.1"/>
    </source>
</evidence>
<evidence type="ECO:0000259" key="2">
    <source>
        <dbReference type="PROSITE" id="PS50249"/>
    </source>
</evidence>
<dbReference type="GO" id="GO:0072546">
    <property type="term" value="C:EMC complex"/>
    <property type="evidence" value="ECO:0007669"/>
    <property type="project" value="InterPro"/>
</dbReference>
<evidence type="ECO:0000313" key="3">
    <source>
        <dbReference type="EMBL" id="CAE0133773.1"/>
    </source>
</evidence>
<dbReference type="PROSITE" id="PS50249">
    <property type="entry name" value="MPN"/>
    <property type="match status" value="1"/>
</dbReference>
<proteinExistence type="inferred from homology"/>
<dbReference type="EMBL" id="HBHY01007157">
    <property type="protein sequence ID" value="CAE0133773.1"/>
    <property type="molecule type" value="Transcribed_RNA"/>
</dbReference>
<evidence type="ECO:0000256" key="1">
    <source>
        <dbReference type="ARBA" id="ARBA00007461"/>
    </source>
</evidence>
<organism evidence="4">
    <name type="scientific">Prasinoderma singulare</name>
    <dbReference type="NCBI Taxonomy" id="676789"/>
    <lineage>
        <taxon>Eukaryota</taxon>
        <taxon>Viridiplantae</taxon>
        <taxon>Prasinodermophyta</taxon>
        <taxon>Prasinodermophyceae</taxon>
        <taxon>Prasinodermales</taxon>
        <taxon>Prasinodermaceae</taxon>
        <taxon>Prasinoderma</taxon>
    </lineage>
</organism>
<dbReference type="EMBL" id="HBHY01007158">
    <property type="protein sequence ID" value="CAE0133775.1"/>
    <property type="molecule type" value="Transcribed_RNA"/>
</dbReference>
<comment type="similarity">
    <text evidence="1">Belongs to the EMC8/EMC9 family.</text>
</comment>
<dbReference type="InterPro" id="IPR005366">
    <property type="entry name" value="EMC8/9"/>
</dbReference>
<sequence length="196" mass="20722">MRVEVSAKAYTTLLLHALKYPHAAVNGLLVGGAQVTSVTVEEAVPLLHSGLELAPMLEAALAQAEAHYAAKGMKVVGYYHANERHADNELGGAARAVADTVTSACAGAAVLLVDSVALGESLGQGGAGKVAVRLCSREGAKWKAREGDERLQVAPTAPKLLAGYYAERRHRQVVDFDDHLEDVGRDWLNNGDRLCA</sequence>
<dbReference type="PANTHER" id="PTHR12941">
    <property type="entry name" value="ER MEMBRANE PROTEIN COMPLEX"/>
    <property type="match status" value="1"/>
</dbReference>
<dbReference type="AlphaFoldDB" id="A0A7S3BFF7"/>
<accession>A0A7S3BFF7</accession>
<dbReference type="CDD" id="cd08060">
    <property type="entry name" value="MPN_UPF0172"/>
    <property type="match status" value="1"/>
</dbReference>
<gene>
    <name evidence="3" type="ORF">PSIN1315_LOCUS4626</name>
    <name evidence="4" type="ORF">PSIN1315_LOCUS4627</name>
</gene>
<dbReference type="Gene3D" id="3.40.140.10">
    <property type="entry name" value="Cytidine Deaminase, domain 2"/>
    <property type="match status" value="1"/>
</dbReference>
<dbReference type="Pfam" id="PF03665">
    <property type="entry name" value="UPF0172"/>
    <property type="match status" value="1"/>
</dbReference>
<reference evidence="4" key="1">
    <citation type="submission" date="2021-01" db="EMBL/GenBank/DDBJ databases">
        <authorList>
            <person name="Corre E."/>
            <person name="Pelletier E."/>
            <person name="Niang G."/>
            <person name="Scheremetjew M."/>
            <person name="Finn R."/>
            <person name="Kale V."/>
            <person name="Holt S."/>
            <person name="Cochrane G."/>
            <person name="Meng A."/>
            <person name="Brown T."/>
            <person name="Cohen L."/>
        </authorList>
    </citation>
    <scope>NUCLEOTIDE SEQUENCE</scope>
    <source>
        <strain evidence="4">RCC927</strain>
    </source>
</reference>
<feature type="domain" description="MPN" evidence="2">
    <location>
        <begin position="3"/>
        <end position="136"/>
    </location>
</feature>
<name>A0A7S3BFF7_9VIRI</name>
<dbReference type="InterPro" id="IPR037518">
    <property type="entry name" value="MPN"/>
</dbReference>
<protein>
    <recommendedName>
        <fullName evidence="2">MPN domain-containing protein</fullName>
    </recommendedName>
</protein>
<dbReference type="PANTHER" id="PTHR12941:SF10">
    <property type="entry name" value="ER MEMBRANE PROTEIN COMPLEX SUBUNIT 8_9 HOMOLOG"/>
    <property type="match status" value="1"/>
</dbReference>